<accession>A0AB39BF12</accession>
<sequence>MPASVPPTAPAGAAAPLADSARCPCTSGEVYGACCGPFHAGVAMPPTAERLMRSRFSAFAVGDAGYLLASWHPRTRPTALELDRSIRWLFLDVVGRERGGLGDDTGVVEFVAHYRAALRGGGAERGEQHERSSFEREDGRWLYVGEA</sequence>
<dbReference type="Gene3D" id="3.10.450.50">
    <property type="match status" value="1"/>
</dbReference>
<organism evidence="3">
    <name type="scientific">Herbiconiux sp. A18JL235</name>
    <dbReference type="NCBI Taxonomy" id="3152363"/>
    <lineage>
        <taxon>Bacteria</taxon>
        <taxon>Bacillati</taxon>
        <taxon>Actinomycetota</taxon>
        <taxon>Actinomycetes</taxon>
        <taxon>Micrococcales</taxon>
        <taxon>Microbacteriaceae</taxon>
        <taxon>Herbiconiux</taxon>
    </lineage>
</organism>
<dbReference type="Pfam" id="PF17775">
    <property type="entry name" value="YchJ_M-like"/>
    <property type="match status" value="1"/>
</dbReference>
<evidence type="ECO:0000313" key="3">
    <source>
        <dbReference type="EMBL" id="XDI05167.1"/>
    </source>
</evidence>
<dbReference type="InterPro" id="IPR023006">
    <property type="entry name" value="YchJ-like"/>
</dbReference>
<protein>
    <recommendedName>
        <fullName evidence="1">UPF0225 protein ABFY20_17885</fullName>
    </recommendedName>
</protein>
<dbReference type="InterPro" id="IPR032710">
    <property type="entry name" value="NTF2-like_dom_sf"/>
</dbReference>
<dbReference type="AlphaFoldDB" id="A0AB39BF12"/>
<dbReference type="HAMAP" id="MF_00612">
    <property type="entry name" value="UPF0225"/>
    <property type="match status" value="1"/>
</dbReference>
<name>A0AB39BF12_9MICO</name>
<dbReference type="RefSeq" id="WP_368497551.1">
    <property type="nucleotide sequence ID" value="NZ_CP162511.1"/>
</dbReference>
<feature type="domain" description="YchJ-like middle NTF2-like" evidence="2">
    <location>
        <begin position="47"/>
        <end position="144"/>
    </location>
</feature>
<proteinExistence type="inferred from homology"/>
<dbReference type="InterPro" id="IPR048469">
    <property type="entry name" value="YchJ-like_M"/>
</dbReference>
<dbReference type="EMBL" id="CP162511">
    <property type="protein sequence ID" value="XDI05167.1"/>
    <property type="molecule type" value="Genomic_DNA"/>
</dbReference>
<dbReference type="SUPFAM" id="SSF54427">
    <property type="entry name" value="NTF2-like"/>
    <property type="match status" value="1"/>
</dbReference>
<comment type="similarity">
    <text evidence="1">Belongs to the UPF0225 family.</text>
</comment>
<reference evidence="3" key="1">
    <citation type="submission" date="2024-05" db="EMBL/GenBank/DDBJ databases">
        <title>Herbiconiux sp. A18JL235.</title>
        <authorList>
            <person name="Zhang G."/>
        </authorList>
    </citation>
    <scope>NUCLEOTIDE SEQUENCE</scope>
    <source>
        <strain evidence="3">A18JL235</strain>
    </source>
</reference>
<gene>
    <name evidence="3" type="ORF">ABFY20_17885</name>
</gene>
<evidence type="ECO:0000256" key="1">
    <source>
        <dbReference type="HAMAP-Rule" id="MF_00612"/>
    </source>
</evidence>
<evidence type="ECO:0000259" key="2">
    <source>
        <dbReference type="Pfam" id="PF17775"/>
    </source>
</evidence>